<accession>A0A9X2YKI3</accession>
<name>A0A9X2YKI3_9MYCO</name>
<protein>
    <submittedName>
        <fullName evidence="2">Uncharacterized protein</fullName>
    </submittedName>
</protein>
<dbReference type="RefSeq" id="WP_264012019.1">
    <property type="nucleotide sequence ID" value="NZ_JACKSJ010000062.1"/>
</dbReference>
<dbReference type="Proteomes" id="UP001140293">
    <property type="component" value="Unassembled WGS sequence"/>
</dbReference>
<evidence type="ECO:0000256" key="1">
    <source>
        <dbReference type="SAM" id="Coils"/>
    </source>
</evidence>
<reference evidence="2" key="2">
    <citation type="journal article" date="2022" name="BMC Genomics">
        <title>Comparative genome analysis of mycobacteria focusing on tRNA and non-coding RNA.</title>
        <authorList>
            <person name="Behra P.R.K."/>
            <person name="Pettersson B.M.F."/>
            <person name="Ramesh M."/>
            <person name="Das S."/>
            <person name="Dasgupta S."/>
            <person name="Kirsebom L.A."/>
        </authorList>
    </citation>
    <scope>NUCLEOTIDE SEQUENCE</scope>
    <source>
        <strain evidence="2">DSM 44615</strain>
    </source>
</reference>
<comment type="caution">
    <text evidence="2">The sequence shown here is derived from an EMBL/GenBank/DDBJ whole genome shotgun (WGS) entry which is preliminary data.</text>
</comment>
<feature type="coiled-coil region" evidence="1">
    <location>
        <begin position="330"/>
        <end position="364"/>
    </location>
</feature>
<proteinExistence type="predicted"/>
<gene>
    <name evidence="2" type="ORF">H7I41_07850</name>
</gene>
<sequence>MDLQYVVEFDCLWSAATSGSSPQAVFDRVMEHVAEWVGRGAQGIDAAALLSSEGAAEAEYVDDVRRYVRSISWRPLIVGDIRCVQCRLQQPIQGSEIATFVVELIAFADDSRAVVRVEMGRDTQGILRPATVDEVRRPGIVKALLFDDEITLRRRGQVVTGRPVKIGLRQEVDAVHGALSELYRLPVLLVDARGTGAYKFAQQAARELAGLLQVVLVGGEAIPALNDKVEDYGVQIPLRGAALVWPDVATVKRHPIFTTSEIDDGWQGAEEFRHGVNRLVGTLMRMLGSLSVAAAGPNLLQQRASRAVTESRRLQREDQLRESIRRASAAATHTEQIAQLQEALRDQKQQNDDLYEYLAETEARYEKAMADQQQAFTAALGDQYRRLPTVSIAQEGHQKDWALAPDLLDGELQTLAEFLTDISEGAIVFTDGSFRSWKTSSYPHPPKMRDQLVSLARAAVDWREKDAVIGGRIKDWFQHEHSLVVSVIDEELEKRGEDEFLYEGKKYSRVPHLKVDDHTTPNQVGRVYFALDSEERRFIVDHVGLKLYGLK</sequence>
<keyword evidence="1" id="KW-0175">Coiled coil</keyword>
<organism evidence="2 3">
    <name type="scientific">[Mycobacterium] manitobense</name>
    <dbReference type="NCBI Taxonomy" id="190147"/>
    <lineage>
        <taxon>Bacteria</taxon>
        <taxon>Bacillati</taxon>
        <taxon>Actinomycetota</taxon>
        <taxon>Actinomycetes</taxon>
        <taxon>Mycobacteriales</taxon>
        <taxon>Mycobacteriaceae</taxon>
        <taxon>Mycolicibacterium</taxon>
    </lineage>
</organism>
<reference evidence="2" key="1">
    <citation type="submission" date="2020-07" db="EMBL/GenBank/DDBJ databases">
        <authorList>
            <person name="Pettersson B.M.F."/>
            <person name="Behra P.R.K."/>
            <person name="Ramesh M."/>
            <person name="Das S."/>
            <person name="Dasgupta S."/>
            <person name="Kirsebom L.A."/>
        </authorList>
    </citation>
    <scope>NUCLEOTIDE SEQUENCE</scope>
    <source>
        <strain evidence="2">DSM 44615</strain>
    </source>
</reference>
<keyword evidence="3" id="KW-1185">Reference proteome</keyword>
<dbReference type="AlphaFoldDB" id="A0A9X2YKI3"/>
<evidence type="ECO:0000313" key="3">
    <source>
        <dbReference type="Proteomes" id="UP001140293"/>
    </source>
</evidence>
<dbReference type="EMBL" id="JACKSJ010000062">
    <property type="protein sequence ID" value="MCV7169835.1"/>
    <property type="molecule type" value="Genomic_DNA"/>
</dbReference>
<evidence type="ECO:0000313" key="2">
    <source>
        <dbReference type="EMBL" id="MCV7169835.1"/>
    </source>
</evidence>